<name>G1JYY4_9VIRU</name>
<dbReference type="GO" id="GO:0042025">
    <property type="term" value="C:host cell nucleus"/>
    <property type="evidence" value="ECO:0007669"/>
    <property type="project" value="UniProtKB-SubCell"/>
</dbReference>
<protein>
    <recommendedName>
        <fullName evidence="3">Non-structural protein NP-1</fullName>
    </recommendedName>
</protein>
<keyword evidence="5" id="KW-0805">Transcription regulation</keyword>
<dbReference type="InterPro" id="IPR021075">
    <property type="entry name" value="Bocavirus_NP1"/>
</dbReference>
<keyword evidence="6" id="KW-0010">Activator</keyword>
<evidence type="ECO:0000256" key="5">
    <source>
        <dbReference type="ARBA" id="ARBA00023015"/>
    </source>
</evidence>
<evidence type="ECO:0000256" key="1">
    <source>
        <dbReference type="ARBA" id="ARBA00004147"/>
    </source>
</evidence>
<evidence type="ECO:0000256" key="8">
    <source>
        <dbReference type="ARBA" id="ARBA00045895"/>
    </source>
</evidence>
<evidence type="ECO:0000313" key="10">
    <source>
        <dbReference type="EMBL" id="AEM37611.1"/>
    </source>
</evidence>
<sequence>MSSSSRASHNRRHQRAMTRSRSRSPLDSHRRSGERCSGSSRRDWRTNRSSFTASRTSRTAKTTPLDVFNRHRAETKTGLPLCGFYYHSTRLARRGTDMIFNITKPKFQEKAVDNKVTWDVVRELLFDFKKSMDQSYRNMLWHMARGGKCDKCEYWDQVYMQHLANVTSPDVHMQDVSDEDMVSAAMEVDGTHE</sequence>
<comment type="function">
    <text evidence="8">Required for the expression of the capsid proteins. Performs the splicing and internal polyadenylation of the viral capsid-encoding mRNA precursor, which allows its maturation and expression. Transactivates the viral promoter.</text>
</comment>
<comment type="subcellular location">
    <subcellularLocation>
        <location evidence="1">Host nucleus</location>
    </subcellularLocation>
</comment>
<evidence type="ECO:0000256" key="3">
    <source>
        <dbReference type="ARBA" id="ARBA00020315"/>
    </source>
</evidence>
<feature type="region of interest" description="Disordered" evidence="9">
    <location>
        <begin position="1"/>
        <end position="58"/>
    </location>
</feature>
<evidence type="ECO:0000256" key="4">
    <source>
        <dbReference type="ARBA" id="ARBA00022562"/>
    </source>
</evidence>
<evidence type="ECO:0000256" key="7">
    <source>
        <dbReference type="ARBA" id="ARBA00023163"/>
    </source>
</evidence>
<organism evidence="10">
    <name type="scientific">California sea lion bocavirus 2</name>
    <dbReference type="NCBI Taxonomy" id="1073960"/>
    <lineage>
        <taxon>Viruses</taxon>
        <taxon>Monodnaviria</taxon>
        <taxon>Shotokuvirae</taxon>
        <taxon>Cossaviricota</taxon>
        <taxon>Quintoviricetes</taxon>
        <taxon>Piccovirales</taxon>
        <taxon>Parvoviridae</taxon>
        <taxon>Parvovirinae</taxon>
        <taxon>Bocaparvovirus</taxon>
        <taxon>Bocaparvovirus pinniped1</taxon>
    </lineage>
</organism>
<feature type="compositionally biased region" description="Low complexity" evidence="9">
    <location>
        <begin position="47"/>
        <end position="58"/>
    </location>
</feature>
<reference evidence="10" key="1">
    <citation type="journal article" date="2011" name="J. Virol.">
        <title>The fecal viral flora of california sea lions.</title>
        <authorList>
            <person name="Li L."/>
            <person name="Shan T."/>
            <person name="Wang C."/>
            <person name="Cote C."/>
            <person name="Kolman J."/>
            <person name="Onions D."/>
            <person name="Gulland F.M."/>
            <person name="Delwart E."/>
        </authorList>
    </citation>
    <scope>NUCLEOTIDE SEQUENCE</scope>
    <source>
        <strain evidence="10">9822</strain>
    </source>
</reference>
<feature type="compositionally biased region" description="Basic and acidic residues" evidence="9">
    <location>
        <begin position="24"/>
        <end position="46"/>
    </location>
</feature>
<evidence type="ECO:0000256" key="6">
    <source>
        <dbReference type="ARBA" id="ARBA00023159"/>
    </source>
</evidence>
<comment type="similarity">
    <text evidence="2">Belongs to the Bocaparvovirus Non-structural protein NP-1 family.</text>
</comment>
<keyword evidence="4" id="KW-1048">Host nucleus</keyword>
<proteinExistence type="inferred from homology"/>
<dbReference type="Pfam" id="PF11733">
    <property type="entry name" value="NP1-WLL"/>
    <property type="match status" value="1"/>
</dbReference>
<keyword evidence="7" id="KW-0804">Transcription</keyword>
<evidence type="ECO:0000256" key="2">
    <source>
        <dbReference type="ARBA" id="ARBA00007126"/>
    </source>
</evidence>
<evidence type="ECO:0000256" key="9">
    <source>
        <dbReference type="SAM" id="MobiDB-lite"/>
    </source>
</evidence>
<accession>G1JYY4</accession>
<dbReference type="EMBL" id="JN420366">
    <property type="protein sequence ID" value="AEM37611.1"/>
    <property type="molecule type" value="Genomic_DNA"/>
</dbReference>
<feature type="compositionally biased region" description="Basic residues" evidence="9">
    <location>
        <begin position="8"/>
        <end position="22"/>
    </location>
</feature>